<sequence>MSEDHPYLHLQVPTDAPFKLKPSPGKGWGAFATRRIGNGALLLREKPLWVIGKQHTEITEQDIRAAFQGLPPRSKQQFLFLRDNAYGKFTDMKSACAENSFQVASEAEMEKGVRAYGLFILLSRFNHSCVPNSIVPVTTTGREAIASYATKDIMPGEEITFCYNTDFQFRTRQDRHKELCFVCECKACQLGTPFHQMSEIRRRFARAILYLSHGVDMDRGQSCFFSPKIIHSTLKNAAETFEIPVSSRFIYNILLVCLVEEEGLLDDVKVKRMIPPVLSTLLLFQTKENVEIAMLAMRQETWLQRFDVAVKLYGKRDKADNDFNARLRRQYGVS</sequence>
<organism evidence="2 3">
    <name type="scientific">Fusarium zealandicum</name>
    <dbReference type="NCBI Taxonomy" id="1053134"/>
    <lineage>
        <taxon>Eukaryota</taxon>
        <taxon>Fungi</taxon>
        <taxon>Dikarya</taxon>
        <taxon>Ascomycota</taxon>
        <taxon>Pezizomycotina</taxon>
        <taxon>Sordariomycetes</taxon>
        <taxon>Hypocreomycetidae</taxon>
        <taxon>Hypocreales</taxon>
        <taxon>Nectriaceae</taxon>
        <taxon>Fusarium</taxon>
        <taxon>Fusarium staphyleae species complex</taxon>
    </lineage>
</organism>
<evidence type="ECO:0000259" key="1">
    <source>
        <dbReference type="PROSITE" id="PS50280"/>
    </source>
</evidence>
<keyword evidence="3" id="KW-1185">Reference proteome</keyword>
<dbReference type="PROSITE" id="PS50280">
    <property type="entry name" value="SET"/>
    <property type="match status" value="1"/>
</dbReference>
<evidence type="ECO:0000313" key="2">
    <source>
        <dbReference type="EMBL" id="KAF4974825.1"/>
    </source>
</evidence>
<reference evidence="2" key="1">
    <citation type="journal article" date="2020" name="BMC Genomics">
        <title>Correction to: Identification and distribution of gene clusters required for synthesis of sphingolipid metabolism inhibitors in diverse species of the filamentous fungus Fusarium.</title>
        <authorList>
            <person name="Kim H.S."/>
            <person name="Lohmar J.M."/>
            <person name="Busman M."/>
            <person name="Brown D.W."/>
            <person name="Naumann T.A."/>
            <person name="Divon H.H."/>
            <person name="Lysoe E."/>
            <person name="Uhlig S."/>
            <person name="Proctor R.H."/>
        </authorList>
    </citation>
    <scope>NUCLEOTIDE SEQUENCE</scope>
    <source>
        <strain evidence="2">NRRL 22465</strain>
    </source>
</reference>
<evidence type="ECO:0000313" key="3">
    <source>
        <dbReference type="Proteomes" id="UP000635477"/>
    </source>
</evidence>
<dbReference type="SUPFAM" id="SSF82199">
    <property type="entry name" value="SET domain"/>
    <property type="match status" value="1"/>
</dbReference>
<dbReference type="Proteomes" id="UP000635477">
    <property type="component" value="Unassembled WGS sequence"/>
</dbReference>
<comment type="caution">
    <text evidence="2">The sequence shown here is derived from an EMBL/GenBank/DDBJ whole genome shotgun (WGS) entry which is preliminary data.</text>
</comment>
<dbReference type="SMART" id="SM00317">
    <property type="entry name" value="SET"/>
    <property type="match status" value="1"/>
</dbReference>
<dbReference type="OrthoDB" id="438641at2759"/>
<dbReference type="Pfam" id="PF00856">
    <property type="entry name" value="SET"/>
    <property type="match status" value="1"/>
</dbReference>
<gene>
    <name evidence="2" type="ORF">FZEAL_8321</name>
</gene>
<feature type="domain" description="SET" evidence="1">
    <location>
        <begin position="16"/>
        <end position="164"/>
    </location>
</feature>
<dbReference type="InterPro" id="IPR001214">
    <property type="entry name" value="SET_dom"/>
</dbReference>
<proteinExistence type="predicted"/>
<dbReference type="AlphaFoldDB" id="A0A8H4UE12"/>
<accession>A0A8H4UE12</accession>
<protein>
    <recommendedName>
        <fullName evidence="1">SET domain-containing protein</fullName>
    </recommendedName>
</protein>
<dbReference type="CDD" id="cd20071">
    <property type="entry name" value="SET_SMYD"/>
    <property type="match status" value="1"/>
</dbReference>
<dbReference type="EMBL" id="JABEYC010000703">
    <property type="protein sequence ID" value="KAF4974825.1"/>
    <property type="molecule type" value="Genomic_DNA"/>
</dbReference>
<dbReference type="InterPro" id="IPR053185">
    <property type="entry name" value="SET_domain_protein"/>
</dbReference>
<dbReference type="PANTHER" id="PTHR47332:SF4">
    <property type="entry name" value="SET DOMAIN-CONTAINING PROTEIN 5"/>
    <property type="match status" value="1"/>
</dbReference>
<dbReference type="Gene3D" id="2.170.270.10">
    <property type="entry name" value="SET domain"/>
    <property type="match status" value="1"/>
</dbReference>
<dbReference type="PANTHER" id="PTHR47332">
    <property type="entry name" value="SET DOMAIN-CONTAINING PROTEIN 5"/>
    <property type="match status" value="1"/>
</dbReference>
<dbReference type="InterPro" id="IPR046341">
    <property type="entry name" value="SET_dom_sf"/>
</dbReference>
<name>A0A8H4UE12_9HYPO</name>
<reference evidence="2" key="2">
    <citation type="submission" date="2020-05" db="EMBL/GenBank/DDBJ databases">
        <authorList>
            <person name="Kim H.-S."/>
            <person name="Proctor R.H."/>
            <person name="Brown D.W."/>
        </authorList>
    </citation>
    <scope>NUCLEOTIDE SEQUENCE</scope>
    <source>
        <strain evidence="2">NRRL 22465</strain>
    </source>
</reference>